<evidence type="ECO:0000313" key="2">
    <source>
        <dbReference type="EMBL" id="TKA69615.1"/>
    </source>
</evidence>
<dbReference type="EMBL" id="NAJN01000714">
    <property type="protein sequence ID" value="TKA69615.1"/>
    <property type="molecule type" value="Genomic_DNA"/>
</dbReference>
<feature type="compositionally biased region" description="Basic and acidic residues" evidence="1">
    <location>
        <begin position="197"/>
        <end position="223"/>
    </location>
</feature>
<comment type="caution">
    <text evidence="2">The sequence shown here is derived from an EMBL/GenBank/DDBJ whole genome shotgun (WGS) entry which is preliminary data.</text>
</comment>
<accession>A0A4U0X5A8</accession>
<feature type="region of interest" description="Disordered" evidence="1">
    <location>
        <begin position="60"/>
        <end position="95"/>
    </location>
</feature>
<dbReference type="AlphaFoldDB" id="A0A4U0X5A8"/>
<sequence length="303" mass="33342">MSHPSEITRSRKSTKASTVTALKYCSDRCRHKKPGGIDRRIEDAFVALLNGAEPSVLASTYTKSEEATRSTAAGPEAATLASQAKKQTAKKKVKGDPRVIIDCKDVEEVVFGLRQDPEKIYGRKKNRAKRGFASPQEWKSVDMVEPQADAAPGKAAESDSDAETEDTGDEMGQVAGVRIRPPQSLSEVNGSIGGEKGWSERVEETPDMIEKRREGQRRAEEREMVRRAARRGCAFGLLDLNWGKEDSHGSTKKSKGRSRKATNGEDGDEGGGQEMRRKCEAVMNDVVVEASFAKGDWGIRWRE</sequence>
<evidence type="ECO:0000313" key="3">
    <source>
        <dbReference type="Proteomes" id="UP000308768"/>
    </source>
</evidence>
<proteinExistence type="predicted"/>
<dbReference type="Proteomes" id="UP000308768">
    <property type="component" value="Unassembled WGS sequence"/>
</dbReference>
<protein>
    <submittedName>
        <fullName evidence="2">Uncharacterized protein</fullName>
    </submittedName>
</protein>
<dbReference type="OrthoDB" id="537467at2759"/>
<feature type="compositionally biased region" description="Low complexity" evidence="1">
    <location>
        <begin position="77"/>
        <end position="86"/>
    </location>
</feature>
<name>A0A4U0X5A8_9PEZI</name>
<feature type="compositionally biased region" description="Basic residues" evidence="1">
    <location>
        <begin position="250"/>
        <end position="260"/>
    </location>
</feature>
<feature type="compositionally biased region" description="Acidic residues" evidence="1">
    <location>
        <begin position="158"/>
        <end position="169"/>
    </location>
</feature>
<organism evidence="2 3">
    <name type="scientific">Cryomyces minteri</name>
    <dbReference type="NCBI Taxonomy" id="331657"/>
    <lineage>
        <taxon>Eukaryota</taxon>
        <taxon>Fungi</taxon>
        <taxon>Dikarya</taxon>
        <taxon>Ascomycota</taxon>
        <taxon>Pezizomycotina</taxon>
        <taxon>Dothideomycetes</taxon>
        <taxon>Dothideomycetes incertae sedis</taxon>
        <taxon>Cryomyces</taxon>
    </lineage>
</organism>
<gene>
    <name evidence="2" type="ORF">B0A49_05432</name>
</gene>
<feature type="region of interest" description="Disordered" evidence="1">
    <location>
        <begin position="125"/>
        <end position="223"/>
    </location>
</feature>
<keyword evidence="3" id="KW-1185">Reference proteome</keyword>
<evidence type="ECO:0000256" key="1">
    <source>
        <dbReference type="SAM" id="MobiDB-lite"/>
    </source>
</evidence>
<reference evidence="2 3" key="1">
    <citation type="submission" date="2017-03" db="EMBL/GenBank/DDBJ databases">
        <title>Genomes of endolithic fungi from Antarctica.</title>
        <authorList>
            <person name="Coleine C."/>
            <person name="Masonjones S."/>
            <person name="Stajich J.E."/>
        </authorList>
    </citation>
    <scope>NUCLEOTIDE SEQUENCE [LARGE SCALE GENOMIC DNA]</scope>
    <source>
        <strain evidence="2 3">CCFEE 5187</strain>
    </source>
</reference>
<feature type="region of interest" description="Disordered" evidence="1">
    <location>
        <begin position="240"/>
        <end position="277"/>
    </location>
</feature>